<keyword evidence="1" id="KW-1133">Transmembrane helix</keyword>
<comment type="caution">
    <text evidence="2">The sequence shown here is derived from an EMBL/GenBank/DDBJ whole genome shotgun (WGS) entry which is preliminary data.</text>
</comment>
<proteinExistence type="predicted"/>
<protein>
    <submittedName>
        <fullName evidence="2">ABC-2 transporter permease</fullName>
    </submittedName>
</protein>
<feature type="transmembrane region" description="Helical" evidence="1">
    <location>
        <begin position="83"/>
        <end position="105"/>
    </location>
</feature>
<feature type="transmembrane region" description="Helical" evidence="1">
    <location>
        <begin position="38"/>
        <end position="58"/>
    </location>
</feature>
<keyword evidence="3" id="KW-1185">Reference proteome</keyword>
<dbReference type="PANTHER" id="PTHR41309">
    <property type="entry name" value="MEMBRANE PROTEIN-RELATED"/>
    <property type="match status" value="1"/>
</dbReference>
<evidence type="ECO:0000313" key="3">
    <source>
        <dbReference type="Proteomes" id="UP000660021"/>
    </source>
</evidence>
<feature type="transmembrane region" description="Helical" evidence="1">
    <location>
        <begin position="16"/>
        <end position="32"/>
    </location>
</feature>
<dbReference type="InterPro" id="IPR025699">
    <property type="entry name" value="ABC2_memb-like"/>
</dbReference>
<feature type="transmembrane region" description="Helical" evidence="1">
    <location>
        <begin position="150"/>
        <end position="170"/>
    </location>
</feature>
<keyword evidence="1" id="KW-0472">Membrane</keyword>
<feature type="transmembrane region" description="Helical" evidence="1">
    <location>
        <begin position="182"/>
        <end position="200"/>
    </location>
</feature>
<keyword evidence="1" id="KW-0812">Transmembrane</keyword>
<sequence>MMGYVRKDFLLMRKQMRTYGVILLVYGAISAAGVWESYILSGFVVLVTLMCPLSAMAFDQVSRWDSYACTLPGGARNAVRGRYVYTAVIALGSVLICGALCLLIHAFGLLSDDPLEMVAATVTTGLVSLLMASITLPLCYRFGVERGRTLMTLVFVVAFVAIVGSAGFLFPAIGAEERLQESAAALAVGLILVTVAAYFISCRISQRIYAQKEW</sequence>
<accession>A0ABR7HS84</accession>
<dbReference type="Pfam" id="PF13346">
    <property type="entry name" value="ABC2_membrane_5"/>
    <property type="match status" value="1"/>
</dbReference>
<feature type="transmembrane region" description="Helical" evidence="1">
    <location>
        <begin position="117"/>
        <end position="138"/>
    </location>
</feature>
<evidence type="ECO:0000256" key="1">
    <source>
        <dbReference type="SAM" id="Phobius"/>
    </source>
</evidence>
<reference evidence="2 3" key="1">
    <citation type="submission" date="2020-08" db="EMBL/GenBank/DDBJ databases">
        <title>Genome public.</title>
        <authorList>
            <person name="Liu C."/>
            <person name="Sun Q."/>
        </authorList>
    </citation>
    <scope>NUCLEOTIDE SEQUENCE [LARGE SCALE GENOMIC DNA]</scope>
    <source>
        <strain evidence="2 3">New-38</strain>
    </source>
</reference>
<dbReference type="PANTHER" id="PTHR41309:SF2">
    <property type="entry name" value="MEMBRANE PROTEIN"/>
    <property type="match status" value="1"/>
</dbReference>
<evidence type="ECO:0000313" key="2">
    <source>
        <dbReference type="EMBL" id="MBC5730380.1"/>
    </source>
</evidence>
<dbReference type="RefSeq" id="WP_101691160.1">
    <property type="nucleotide sequence ID" value="NZ_JACOPR010000003.1"/>
</dbReference>
<gene>
    <name evidence="2" type="ORF">H8S34_05980</name>
</gene>
<name>A0ABR7HS84_9FIRM</name>
<dbReference type="EMBL" id="JACOPR010000003">
    <property type="protein sequence ID" value="MBC5730380.1"/>
    <property type="molecule type" value="Genomic_DNA"/>
</dbReference>
<organism evidence="2 3">
    <name type="scientific">Pseudoflavonifractor hominis</name>
    <dbReference type="NCBI Taxonomy" id="2763059"/>
    <lineage>
        <taxon>Bacteria</taxon>
        <taxon>Bacillati</taxon>
        <taxon>Bacillota</taxon>
        <taxon>Clostridia</taxon>
        <taxon>Eubacteriales</taxon>
        <taxon>Oscillospiraceae</taxon>
        <taxon>Pseudoflavonifractor</taxon>
    </lineage>
</organism>
<dbReference type="Proteomes" id="UP000660021">
    <property type="component" value="Unassembled WGS sequence"/>
</dbReference>